<comment type="subcellular location">
    <subcellularLocation>
        <location evidence="1">Cell outer membrane</location>
    </subcellularLocation>
</comment>
<accession>A0A7G5XKG8</accession>
<proteinExistence type="inferred from homology"/>
<dbReference type="GO" id="GO:0009279">
    <property type="term" value="C:cell outer membrane"/>
    <property type="evidence" value="ECO:0007669"/>
    <property type="project" value="UniProtKB-SubCell"/>
</dbReference>
<evidence type="ECO:0000259" key="6">
    <source>
        <dbReference type="Pfam" id="PF07980"/>
    </source>
</evidence>
<name>A0A7G5XKG8_9BACT</name>
<keyword evidence="9" id="KW-1185">Reference proteome</keyword>
<keyword evidence="5" id="KW-0998">Cell outer membrane</keyword>
<organism evidence="8 9">
    <name type="scientific">Lacibacter sediminis</name>
    <dbReference type="NCBI Taxonomy" id="2760713"/>
    <lineage>
        <taxon>Bacteria</taxon>
        <taxon>Pseudomonadati</taxon>
        <taxon>Bacteroidota</taxon>
        <taxon>Chitinophagia</taxon>
        <taxon>Chitinophagales</taxon>
        <taxon>Chitinophagaceae</taxon>
        <taxon>Lacibacter</taxon>
    </lineage>
</organism>
<keyword evidence="3" id="KW-0732">Signal</keyword>
<dbReference type="Pfam" id="PF14322">
    <property type="entry name" value="SusD-like_3"/>
    <property type="match status" value="1"/>
</dbReference>
<evidence type="ECO:0000313" key="9">
    <source>
        <dbReference type="Proteomes" id="UP000515344"/>
    </source>
</evidence>
<feature type="domain" description="RagB/SusD" evidence="6">
    <location>
        <begin position="291"/>
        <end position="559"/>
    </location>
</feature>
<evidence type="ECO:0000256" key="1">
    <source>
        <dbReference type="ARBA" id="ARBA00004442"/>
    </source>
</evidence>
<dbReference type="AlphaFoldDB" id="A0A7G5XKG8"/>
<dbReference type="KEGG" id="lacs:H4075_07230"/>
<evidence type="ECO:0000256" key="2">
    <source>
        <dbReference type="ARBA" id="ARBA00006275"/>
    </source>
</evidence>
<feature type="domain" description="SusD-like N-terminal" evidence="7">
    <location>
        <begin position="73"/>
        <end position="239"/>
    </location>
</feature>
<dbReference type="RefSeq" id="WP_182805491.1">
    <property type="nucleotide sequence ID" value="NZ_CP060007.1"/>
</dbReference>
<gene>
    <name evidence="8" type="ORF">H4075_07230</name>
</gene>
<evidence type="ECO:0000313" key="8">
    <source>
        <dbReference type="EMBL" id="QNA45971.1"/>
    </source>
</evidence>
<dbReference type="Gene3D" id="1.25.40.390">
    <property type="match status" value="1"/>
</dbReference>
<protein>
    <submittedName>
        <fullName evidence="8">RagB/SusD family nutrient uptake outer membrane protein</fullName>
    </submittedName>
</protein>
<dbReference type="InterPro" id="IPR011990">
    <property type="entry name" value="TPR-like_helical_dom_sf"/>
</dbReference>
<dbReference type="Proteomes" id="UP000515344">
    <property type="component" value="Chromosome"/>
</dbReference>
<dbReference type="PROSITE" id="PS51257">
    <property type="entry name" value="PROKAR_LIPOPROTEIN"/>
    <property type="match status" value="1"/>
</dbReference>
<dbReference type="Pfam" id="PF07980">
    <property type="entry name" value="SusD_RagB"/>
    <property type="match status" value="1"/>
</dbReference>
<evidence type="ECO:0000256" key="3">
    <source>
        <dbReference type="ARBA" id="ARBA00022729"/>
    </source>
</evidence>
<sequence>MNKYIFQFGLIILLAFSAGCKKNVLQDGSTTEGNITEEQVWGNDSYARGFLNNAYFNVPSGFDLDGDGAMLASASDEAVNSNANSSINIINNGTWSSLRTFDNVYSSMYDGLRKVNLFLVKVPTAVIIPTAELTTMTNADTGFVAQIKRLQGEAYFLRAMFHFELVKRYGAVTLATRVFERTEDLNLPKNTFEECVAQVVKDCDSAIALLPTWTQSWSAANRGRATKTAALALRSRMLLYAASPLYNTTNDVSKWQLAANTAKALIDSNKHQLISPYTNIFNFGAAAYNNEVIFATQASNRNDIEINNAPISYDGARGRTNPIQEFVDAFEMTNGKTITDPTSGYNPNNPYNARDPRLALTVNYNTRVFKGRAVETFVGGNDGLNRNTNATRTGYYMRKFLSEAVTWNQASNTSARRPWVLFRYAEVLLNYAEALNEAQGPVADVYTNVNRVRARSGVAMPALPAGLTKDQMRLRIQNERRIELCFEGHRFFDVRRWKLGEALLNTPVTGMRITKDANNVLQYERFQVENRVFLARNYLYPFSQNDINRQPALIQNTGY</sequence>
<evidence type="ECO:0000256" key="5">
    <source>
        <dbReference type="ARBA" id="ARBA00023237"/>
    </source>
</evidence>
<keyword evidence="4" id="KW-0472">Membrane</keyword>
<comment type="similarity">
    <text evidence="2">Belongs to the SusD family.</text>
</comment>
<reference evidence="9" key="1">
    <citation type="submission" date="2020-08" db="EMBL/GenBank/DDBJ databases">
        <title>Lacibacter sp. S13-6-6 genome sequencing.</title>
        <authorList>
            <person name="Jin L."/>
        </authorList>
    </citation>
    <scope>NUCLEOTIDE SEQUENCE [LARGE SCALE GENOMIC DNA]</scope>
    <source>
        <strain evidence="9">S13-6-6</strain>
    </source>
</reference>
<dbReference type="EMBL" id="CP060007">
    <property type="protein sequence ID" value="QNA45971.1"/>
    <property type="molecule type" value="Genomic_DNA"/>
</dbReference>
<dbReference type="InterPro" id="IPR033985">
    <property type="entry name" value="SusD-like_N"/>
</dbReference>
<dbReference type="SUPFAM" id="SSF48452">
    <property type="entry name" value="TPR-like"/>
    <property type="match status" value="1"/>
</dbReference>
<evidence type="ECO:0000256" key="4">
    <source>
        <dbReference type="ARBA" id="ARBA00023136"/>
    </source>
</evidence>
<dbReference type="InterPro" id="IPR012944">
    <property type="entry name" value="SusD_RagB_dom"/>
</dbReference>
<evidence type="ECO:0000259" key="7">
    <source>
        <dbReference type="Pfam" id="PF14322"/>
    </source>
</evidence>